<feature type="region of interest" description="Disordered" evidence="1">
    <location>
        <begin position="91"/>
        <end position="208"/>
    </location>
</feature>
<feature type="compositionally biased region" description="Low complexity" evidence="1">
    <location>
        <begin position="107"/>
        <end position="117"/>
    </location>
</feature>
<dbReference type="PANTHER" id="PTHR40018:SF1">
    <property type="entry name" value="[PSI+] INDUCTION PROTEIN 2"/>
    <property type="match status" value="1"/>
</dbReference>
<keyword evidence="2" id="KW-0812">Transmembrane</keyword>
<dbReference type="GO" id="GO:0005935">
    <property type="term" value="C:cellular bud neck"/>
    <property type="evidence" value="ECO:0007669"/>
    <property type="project" value="TreeGrafter"/>
</dbReference>
<feature type="compositionally biased region" description="Acidic residues" evidence="1">
    <location>
        <begin position="166"/>
        <end position="175"/>
    </location>
</feature>
<evidence type="ECO:0000256" key="1">
    <source>
        <dbReference type="SAM" id="MobiDB-lite"/>
    </source>
</evidence>
<keyword evidence="2" id="KW-0472">Membrane</keyword>
<name>A0A6A6HK60_VIRVR</name>
<feature type="region of interest" description="Disordered" evidence="1">
    <location>
        <begin position="223"/>
        <end position="384"/>
    </location>
</feature>
<evidence type="ECO:0000313" key="3">
    <source>
        <dbReference type="EMBL" id="KAF2237903.1"/>
    </source>
</evidence>
<organism evidence="3 4">
    <name type="scientific">Viridothelium virens</name>
    <name type="common">Speckled blister lichen</name>
    <name type="synonym">Trypethelium virens</name>
    <dbReference type="NCBI Taxonomy" id="1048519"/>
    <lineage>
        <taxon>Eukaryota</taxon>
        <taxon>Fungi</taxon>
        <taxon>Dikarya</taxon>
        <taxon>Ascomycota</taxon>
        <taxon>Pezizomycotina</taxon>
        <taxon>Dothideomycetes</taxon>
        <taxon>Dothideomycetes incertae sedis</taxon>
        <taxon>Trypetheliales</taxon>
        <taxon>Trypetheliaceae</taxon>
        <taxon>Viridothelium</taxon>
    </lineage>
</organism>
<evidence type="ECO:0000256" key="2">
    <source>
        <dbReference type="SAM" id="Phobius"/>
    </source>
</evidence>
<keyword evidence="4" id="KW-1185">Reference proteome</keyword>
<feature type="compositionally biased region" description="Low complexity" evidence="1">
    <location>
        <begin position="349"/>
        <end position="358"/>
    </location>
</feature>
<evidence type="ECO:0000313" key="4">
    <source>
        <dbReference type="Proteomes" id="UP000800092"/>
    </source>
</evidence>
<dbReference type="EMBL" id="ML991778">
    <property type="protein sequence ID" value="KAF2237903.1"/>
    <property type="molecule type" value="Genomic_DNA"/>
</dbReference>
<dbReference type="AlphaFoldDB" id="A0A6A6HK60"/>
<dbReference type="InterPro" id="IPR037504">
    <property type="entry name" value="PSI_induc_2"/>
</dbReference>
<dbReference type="Proteomes" id="UP000800092">
    <property type="component" value="Unassembled WGS sequence"/>
</dbReference>
<dbReference type="OrthoDB" id="5401332at2759"/>
<reference evidence="3" key="1">
    <citation type="journal article" date="2020" name="Stud. Mycol.">
        <title>101 Dothideomycetes genomes: a test case for predicting lifestyles and emergence of pathogens.</title>
        <authorList>
            <person name="Haridas S."/>
            <person name="Albert R."/>
            <person name="Binder M."/>
            <person name="Bloem J."/>
            <person name="Labutti K."/>
            <person name="Salamov A."/>
            <person name="Andreopoulos B."/>
            <person name="Baker S."/>
            <person name="Barry K."/>
            <person name="Bills G."/>
            <person name="Bluhm B."/>
            <person name="Cannon C."/>
            <person name="Castanera R."/>
            <person name="Culley D."/>
            <person name="Daum C."/>
            <person name="Ezra D."/>
            <person name="Gonzalez J."/>
            <person name="Henrissat B."/>
            <person name="Kuo A."/>
            <person name="Liang C."/>
            <person name="Lipzen A."/>
            <person name="Lutzoni F."/>
            <person name="Magnuson J."/>
            <person name="Mondo S."/>
            <person name="Nolan M."/>
            <person name="Ohm R."/>
            <person name="Pangilinan J."/>
            <person name="Park H.-J."/>
            <person name="Ramirez L."/>
            <person name="Alfaro M."/>
            <person name="Sun H."/>
            <person name="Tritt A."/>
            <person name="Yoshinaga Y."/>
            <person name="Zwiers L.-H."/>
            <person name="Turgeon B."/>
            <person name="Goodwin S."/>
            <person name="Spatafora J."/>
            <person name="Crous P."/>
            <person name="Grigoriev I."/>
        </authorList>
    </citation>
    <scope>NUCLEOTIDE SEQUENCE</scope>
    <source>
        <strain evidence="3">Tuck. ex Michener</strain>
    </source>
</reference>
<dbReference type="GO" id="GO:0005886">
    <property type="term" value="C:plasma membrane"/>
    <property type="evidence" value="ECO:0007669"/>
    <property type="project" value="TreeGrafter"/>
</dbReference>
<feature type="compositionally biased region" description="Pro residues" evidence="1">
    <location>
        <begin position="271"/>
        <end position="280"/>
    </location>
</feature>
<accession>A0A6A6HK60</accession>
<sequence length="384" mass="40086">MILARSNIGSAMSASLYVRDVSNDVNGVKQTFSGWDSCMQKAYCKWPVIVGIVIGSLIVLSVVFCVARCLCCGAECAICCCRCCTGCCGSSRSKRRNDYGPSSAPLYQQPQPYTTPYSSAAPPTYSTKPQFARFNVSKKGGAGGPHDDALPAMPSWNDATNHKVEVEEEEPEGEGTEMQHLDPSNNTPGTHPAPIRSQQGTPTNLYGGAAGAAIPGYAANHGTSNNNYSHSNLSQPSSKANPYATNQQHASPYHTSTSPTYGHPAAAAAPYSPPVSPPQPDYRGSPVAANSGYVSPPQPQHQQGGYAPSAYAESDYSYGGGYAPSGSTRYEPSNAGTAAYQGAGGAGGAAYQPKQYQAYGGGPSSPTATQGVERKPVQGSWKEV</sequence>
<feature type="transmembrane region" description="Helical" evidence="2">
    <location>
        <begin position="46"/>
        <end position="64"/>
    </location>
</feature>
<feature type="compositionally biased region" description="Polar residues" evidence="1">
    <location>
        <begin position="223"/>
        <end position="260"/>
    </location>
</feature>
<protein>
    <recommendedName>
        <fullName evidence="5">Fibroin-3 related protein</fullName>
    </recommendedName>
</protein>
<proteinExistence type="predicted"/>
<keyword evidence="2" id="KW-1133">Transmembrane helix</keyword>
<gene>
    <name evidence="3" type="ORF">EV356DRAFT_520408</name>
</gene>
<dbReference type="PANTHER" id="PTHR40018">
    <property type="entry name" value="[PSI+] INDUCTION PROTEIN 2"/>
    <property type="match status" value="1"/>
</dbReference>
<feature type="compositionally biased region" description="Basic and acidic residues" evidence="1">
    <location>
        <begin position="372"/>
        <end position="384"/>
    </location>
</feature>
<evidence type="ECO:0008006" key="5">
    <source>
        <dbReference type="Google" id="ProtNLM"/>
    </source>
</evidence>